<feature type="domain" description="Integrase catalytic" evidence="1">
    <location>
        <begin position="7"/>
        <end position="44"/>
    </location>
</feature>
<dbReference type="RefSeq" id="WP_122228894.1">
    <property type="nucleotide sequence ID" value="NZ_RDQO01000002.1"/>
</dbReference>
<protein>
    <recommendedName>
        <fullName evidence="1">Integrase catalytic domain-containing protein</fullName>
    </recommendedName>
</protein>
<reference evidence="2 3" key="1">
    <citation type="submission" date="2018-10" db="EMBL/GenBank/DDBJ databases">
        <title>Draft genome of Cortibacter populi DSM10536.</title>
        <authorList>
            <person name="Bernier A.-M."/>
            <person name="Bernard K."/>
        </authorList>
    </citation>
    <scope>NUCLEOTIDE SEQUENCE [LARGE SCALE GENOMIC DNA]</scope>
    <source>
        <strain evidence="2 3">DSM 105136</strain>
    </source>
</reference>
<keyword evidence="3" id="KW-1185">Reference proteome</keyword>
<organism evidence="2 3">
    <name type="scientific">Corticibacter populi</name>
    <dbReference type="NCBI Taxonomy" id="1550736"/>
    <lineage>
        <taxon>Bacteria</taxon>
        <taxon>Pseudomonadati</taxon>
        <taxon>Pseudomonadota</taxon>
        <taxon>Betaproteobacteria</taxon>
        <taxon>Burkholderiales</taxon>
        <taxon>Comamonadaceae</taxon>
        <taxon>Corticibacter</taxon>
    </lineage>
</organism>
<proteinExistence type="predicted"/>
<sequence>MHQAPSKLRHECLDEQSFETLVQTYQEIAQRRHDFNDVRPHSSLWHTPRPSFTS</sequence>
<comment type="caution">
    <text evidence="2">The sequence shown here is derived from an EMBL/GenBank/DDBJ whole genome shotgun (WGS) entry which is preliminary data.</text>
</comment>
<dbReference type="Proteomes" id="UP000278006">
    <property type="component" value="Unassembled WGS sequence"/>
</dbReference>
<evidence type="ECO:0000313" key="3">
    <source>
        <dbReference type="Proteomes" id="UP000278006"/>
    </source>
</evidence>
<dbReference type="GO" id="GO:0015074">
    <property type="term" value="P:DNA integration"/>
    <property type="evidence" value="ECO:0007669"/>
    <property type="project" value="InterPro"/>
</dbReference>
<gene>
    <name evidence="2" type="ORF">D8I35_10355</name>
</gene>
<evidence type="ECO:0000259" key="1">
    <source>
        <dbReference type="Pfam" id="PF13683"/>
    </source>
</evidence>
<dbReference type="Pfam" id="PF13683">
    <property type="entry name" value="rve_3"/>
    <property type="match status" value="1"/>
</dbReference>
<dbReference type="InterPro" id="IPR001584">
    <property type="entry name" value="Integrase_cat-core"/>
</dbReference>
<name>A0A3M6QV51_9BURK</name>
<dbReference type="AlphaFoldDB" id="A0A3M6QV51"/>
<dbReference type="OrthoDB" id="9816028at2"/>
<accession>A0A3M6QV51</accession>
<dbReference type="EMBL" id="RDQO01000002">
    <property type="protein sequence ID" value="RMX06878.1"/>
    <property type="molecule type" value="Genomic_DNA"/>
</dbReference>
<evidence type="ECO:0000313" key="2">
    <source>
        <dbReference type="EMBL" id="RMX06878.1"/>
    </source>
</evidence>